<dbReference type="Gene3D" id="4.10.49.10">
    <property type="entry name" value="Cytochrome c oxidase subunit VIIc"/>
    <property type="match status" value="1"/>
</dbReference>
<dbReference type="InterPro" id="IPR036636">
    <property type="entry name" value="COX7C/Cox8_sf"/>
</dbReference>
<dbReference type="PANTHER" id="PTHR13313:SF0">
    <property type="entry name" value="CYTOCHROME C OXIDASE SUBUNIT 7C, MITOCHONDRIAL"/>
    <property type="match status" value="1"/>
</dbReference>
<evidence type="ECO:0000313" key="12">
    <source>
        <dbReference type="Proteomes" id="UP001608902"/>
    </source>
</evidence>
<evidence type="ECO:0000256" key="3">
    <source>
        <dbReference type="ARBA" id="ARBA00010514"/>
    </source>
</evidence>
<evidence type="ECO:0000256" key="2">
    <source>
        <dbReference type="ARBA" id="ARBA00004673"/>
    </source>
</evidence>
<keyword evidence="5" id="KW-0999">Mitochondrion inner membrane</keyword>
<evidence type="ECO:0000256" key="5">
    <source>
        <dbReference type="ARBA" id="ARBA00022792"/>
    </source>
</evidence>
<keyword evidence="4 10" id="KW-0812">Transmembrane</keyword>
<sequence length="83" mass="9288">MATRQLSKPFTTVLHSIRKSSYAPVKFVGQVPGGPVHDGWAGARLPFSVKNKWAFFVKANLFLASGMWAPFLVVEYHLRKANK</sequence>
<reference evidence="11 12" key="1">
    <citation type="submission" date="2024-08" db="EMBL/GenBank/DDBJ databases">
        <title>Gnathostoma spinigerum genome.</title>
        <authorList>
            <person name="Gonzalez-Bertolin B."/>
            <person name="Monzon S."/>
            <person name="Zaballos A."/>
            <person name="Jimenez P."/>
            <person name="Dekumyoy P."/>
            <person name="Varona S."/>
            <person name="Cuesta I."/>
            <person name="Sumanam S."/>
            <person name="Adisakwattana P."/>
            <person name="Gasser R.B."/>
            <person name="Hernandez-Gonzalez A."/>
            <person name="Young N.D."/>
            <person name="Perteguer M.J."/>
        </authorList>
    </citation>
    <scope>NUCLEOTIDE SEQUENCE [LARGE SCALE GENOMIC DNA]</scope>
    <source>
        <strain evidence="11">AL3</strain>
        <tissue evidence="11">Liver</tissue>
    </source>
</reference>
<dbReference type="Pfam" id="PF02935">
    <property type="entry name" value="COX7C"/>
    <property type="match status" value="1"/>
</dbReference>
<evidence type="ECO:0000256" key="1">
    <source>
        <dbReference type="ARBA" id="ARBA00004434"/>
    </source>
</evidence>
<dbReference type="EMBL" id="JBGFUD010002735">
    <property type="protein sequence ID" value="MFH4977940.1"/>
    <property type="molecule type" value="Genomic_DNA"/>
</dbReference>
<evidence type="ECO:0000256" key="10">
    <source>
        <dbReference type="SAM" id="Phobius"/>
    </source>
</evidence>
<gene>
    <name evidence="11" type="ORF">AB6A40_004649</name>
</gene>
<evidence type="ECO:0000256" key="7">
    <source>
        <dbReference type="ARBA" id="ARBA00022989"/>
    </source>
</evidence>
<evidence type="ECO:0000256" key="4">
    <source>
        <dbReference type="ARBA" id="ARBA00022692"/>
    </source>
</evidence>
<name>A0ABD6ENT7_9BILA</name>
<dbReference type="AlphaFoldDB" id="A0ABD6ENT7"/>
<evidence type="ECO:0000313" key="11">
    <source>
        <dbReference type="EMBL" id="MFH4977940.1"/>
    </source>
</evidence>
<comment type="caution">
    <text evidence="11">The sequence shown here is derived from an EMBL/GenBank/DDBJ whole genome shotgun (WGS) entry which is preliminary data.</text>
</comment>
<proteinExistence type="inferred from homology"/>
<dbReference type="SUPFAM" id="SSF81427">
    <property type="entry name" value="Mitochondrial cytochrome c oxidase subunit VIIc (aka VIIIa)"/>
    <property type="match status" value="1"/>
</dbReference>
<comment type="subcellular location">
    <subcellularLocation>
        <location evidence="1">Mitochondrion inner membrane</location>
        <topology evidence="1">Single-pass membrane protein</topology>
    </subcellularLocation>
</comment>
<protein>
    <recommendedName>
        <fullName evidence="13">Cytochrome c oxidase polypeptide VIIc</fullName>
    </recommendedName>
</protein>
<dbReference type="GO" id="GO:0045277">
    <property type="term" value="C:respiratory chain complex IV"/>
    <property type="evidence" value="ECO:0007669"/>
    <property type="project" value="UniProtKB-ARBA"/>
</dbReference>
<keyword evidence="6" id="KW-0809">Transit peptide</keyword>
<evidence type="ECO:0000256" key="9">
    <source>
        <dbReference type="ARBA" id="ARBA00023136"/>
    </source>
</evidence>
<keyword evidence="8" id="KW-0496">Mitochondrion</keyword>
<evidence type="ECO:0000256" key="8">
    <source>
        <dbReference type="ARBA" id="ARBA00023128"/>
    </source>
</evidence>
<keyword evidence="9 10" id="KW-0472">Membrane</keyword>
<keyword evidence="7 10" id="KW-1133">Transmembrane helix</keyword>
<evidence type="ECO:0008006" key="13">
    <source>
        <dbReference type="Google" id="ProtNLM"/>
    </source>
</evidence>
<comment type="pathway">
    <text evidence="2">Energy metabolism; oxidative phosphorylation.</text>
</comment>
<accession>A0ABD6ENT7</accession>
<dbReference type="InterPro" id="IPR004202">
    <property type="entry name" value="COX7C/Cox8"/>
</dbReference>
<keyword evidence="12" id="KW-1185">Reference proteome</keyword>
<dbReference type="PANTHER" id="PTHR13313">
    <property type="entry name" value="CYTOCHROME C OXIDASE SUBUNIT VIIC"/>
    <property type="match status" value="1"/>
</dbReference>
<comment type="similarity">
    <text evidence="3">Belongs to the cytochrome c oxidase VIIc family.</text>
</comment>
<dbReference type="GO" id="GO:0005743">
    <property type="term" value="C:mitochondrial inner membrane"/>
    <property type="evidence" value="ECO:0007669"/>
    <property type="project" value="UniProtKB-SubCell"/>
</dbReference>
<organism evidence="11 12">
    <name type="scientific">Gnathostoma spinigerum</name>
    <dbReference type="NCBI Taxonomy" id="75299"/>
    <lineage>
        <taxon>Eukaryota</taxon>
        <taxon>Metazoa</taxon>
        <taxon>Ecdysozoa</taxon>
        <taxon>Nematoda</taxon>
        <taxon>Chromadorea</taxon>
        <taxon>Rhabditida</taxon>
        <taxon>Spirurina</taxon>
        <taxon>Gnathostomatomorpha</taxon>
        <taxon>Gnathostomatoidea</taxon>
        <taxon>Gnathostomatidae</taxon>
        <taxon>Gnathostoma</taxon>
    </lineage>
</organism>
<dbReference type="Proteomes" id="UP001608902">
    <property type="component" value="Unassembled WGS sequence"/>
</dbReference>
<evidence type="ECO:0000256" key="6">
    <source>
        <dbReference type="ARBA" id="ARBA00022946"/>
    </source>
</evidence>
<feature type="transmembrane region" description="Helical" evidence="10">
    <location>
        <begin position="53"/>
        <end position="74"/>
    </location>
</feature>